<keyword evidence="2" id="KW-0378">Hydrolase</keyword>
<reference evidence="2 3" key="1">
    <citation type="submission" date="2014-07" db="EMBL/GenBank/DDBJ databases">
        <authorList>
            <person name="Urmite Genomes Urmite Genomes"/>
        </authorList>
    </citation>
    <scope>NUCLEOTIDE SEQUENCE [LARGE SCALE GENOMIC DNA]</scope>
    <source>
        <strain evidence="2 3">20_BN</strain>
    </source>
</reference>
<keyword evidence="3" id="KW-1185">Reference proteome</keyword>
<dbReference type="InterPro" id="IPR022529">
    <property type="entry name" value="DUF3530"/>
</dbReference>
<dbReference type="EMBL" id="CCSF01000001">
    <property type="protein sequence ID" value="CDZ95619.1"/>
    <property type="molecule type" value="Genomic_DNA"/>
</dbReference>
<keyword evidence="2" id="KW-0808">Transferase</keyword>
<evidence type="ECO:0000313" key="3">
    <source>
        <dbReference type="Proteomes" id="UP000053902"/>
    </source>
</evidence>
<dbReference type="Gene3D" id="3.40.50.1820">
    <property type="entry name" value="alpha/beta hydrolase"/>
    <property type="match status" value="1"/>
</dbReference>
<dbReference type="GO" id="GO:0016787">
    <property type="term" value="F:hydrolase activity"/>
    <property type="evidence" value="ECO:0007669"/>
    <property type="project" value="UniProtKB-KW"/>
</dbReference>
<dbReference type="eggNOG" id="ENOG5032ZR3">
    <property type="taxonomic scope" value="Bacteria"/>
</dbReference>
<dbReference type="STRING" id="1499686.BN1079_02955"/>
<dbReference type="InterPro" id="IPR029058">
    <property type="entry name" value="AB_hydrolase_fold"/>
</dbReference>
<gene>
    <name evidence="2" type="ORF">BN1079_02955</name>
</gene>
<feature type="region of interest" description="Disordered" evidence="1">
    <location>
        <begin position="123"/>
        <end position="142"/>
    </location>
</feature>
<accession>A0A078LWP9</accession>
<dbReference type="Proteomes" id="UP000053902">
    <property type="component" value="Unassembled WGS sequence"/>
</dbReference>
<organism evidence="2 3">
    <name type="scientific">Pseudomonas saudiphocaensis</name>
    <dbReference type="NCBI Taxonomy" id="1499686"/>
    <lineage>
        <taxon>Bacteria</taxon>
        <taxon>Pseudomonadati</taxon>
        <taxon>Pseudomonadota</taxon>
        <taxon>Gammaproteobacteria</taxon>
        <taxon>Pseudomonadales</taxon>
        <taxon>Pseudomonadaceae</taxon>
        <taxon>Pseudomonas</taxon>
    </lineage>
</organism>
<dbReference type="Pfam" id="PF12048">
    <property type="entry name" value="DUF3530"/>
    <property type="match status" value="1"/>
</dbReference>
<feature type="compositionally biased region" description="Acidic residues" evidence="1">
    <location>
        <begin position="89"/>
        <end position="109"/>
    </location>
</feature>
<dbReference type="HOGENOM" id="CLU_071574_0_0_6"/>
<dbReference type="GO" id="GO:0016746">
    <property type="term" value="F:acyltransferase activity"/>
    <property type="evidence" value="ECO:0007669"/>
    <property type="project" value="UniProtKB-KW"/>
</dbReference>
<evidence type="ECO:0000256" key="1">
    <source>
        <dbReference type="SAM" id="MobiDB-lite"/>
    </source>
</evidence>
<name>A0A078LWP9_9PSED</name>
<proteinExistence type="predicted"/>
<evidence type="ECO:0000313" key="2">
    <source>
        <dbReference type="EMBL" id="CDZ95619.1"/>
    </source>
</evidence>
<feature type="region of interest" description="Disordered" evidence="1">
    <location>
        <begin position="81"/>
        <end position="110"/>
    </location>
</feature>
<keyword evidence="2" id="KW-0012">Acyltransferase</keyword>
<dbReference type="AlphaFoldDB" id="A0A078LWP9"/>
<protein>
    <submittedName>
        <fullName evidence="2">Hydrolase or acyltransferase</fullName>
    </submittedName>
</protein>
<sequence>MAADLARQLPPAEVLSLQAGDEAFMALWQPANVAEPKGLVILLPSTGESADWPRGIGPLRRSLPDHGWHTLSLSLPDSAHYIAPAEPEPQPEPEEPASEDSEPPAEPEEAGYLPEETAALPGELSGEQDDETFETAEPAKAAAGLPERIDERIAAALDHARGLQAKTIILLGQGTGAYWAARYLQQWAPDDVERLALIHPRQPDSQQEALAQLVPSLGLPTGDFYYRESDSARKQARERLNVSRRIDHPAYHQIGLTELTGEHKVRDEQLIRRVRGWLDRPTD</sequence>
<dbReference type="SUPFAM" id="SSF53474">
    <property type="entry name" value="alpha/beta-Hydrolases"/>
    <property type="match status" value="1"/>
</dbReference>